<reference evidence="1 2" key="1">
    <citation type="submission" date="2014-11" db="EMBL/GenBank/DDBJ databases">
        <authorList>
            <person name="Aslett M.A."/>
            <person name="De Silva N."/>
        </authorList>
    </citation>
    <scope>NUCLEOTIDE SEQUENCE [LARGE SCALE GENOMIC DNA]</scope>
    <source>
        <strain evidence="1 2">ATCC9714</strain>
    </source>
</reference>
<protein>
    <submittedName>
        <fullName evidence="1">Uncharacterized protein</fullName>
    </submittedName>
</protein>
<keyword evidence="2" id="KW-1185">Reference proteome</keyword>
<dbReference type="Proteomes" id="UP000032811">
    <property type="component" value="Chromosome 1"/>
</dbReference>
<organism evidence="1 2">
    <name type="scientific">Paraclostridium sordellii</name>
    <name type="common">Clostridium sordellii</name>
    <dbReference type="NCBI Taxonomy" id="1505"/>
    <lineage>
        <taxon>Bacteria</taxon>
        <taxon>Bacillati</taxon>
        <taxon>Bacillota</taxon>
        <taxon>Clostridia</taxon>
        <taxon>Peptostreptococcales</taxon>
        <taxon>Peptostreptococcaceae</taxon>
        <taxon>Paraclostridium</taxon>
    </lineage>
</organism>
<gene>
    <name evidence="1" type="ORF">ATCC9714_21271</name>
</gene>
<accession>A0ABM9RQB0</accession>
<proteinExistence type="predicted"/>
<sequence>MTKYRKKSATIEAVQWTGDIESIEKIDWVKEEIEKQNIIFGVKDFKDKEAVCLIPDKYNPMRKVKTMDYIIKCEGRIGSISEEILKELYDPIEDTSNCETDIEVNLDIDTTEAEKKLEDFKSYVDSINDIKYSPGIMKVVTKDEFILKYGMKGMSREKAIKSWNKISKGYNFALSKDASMKCILSIDYLSNLLKEKKDSDCTHKEQER</sequence>
<evidence type="ECO:0000313" key="1">
    <source>
        <dbReference type="EMBL" id="CEJ74239.1"/>
    </source>
</evidence>
<name>A0ABM9RQB0_PARSO</name>
<dbReference type="EMBL" id="LN679998">
    <property type="protein sequence ID" value="CEJ74239.1"/>
    <property type="molecule type" value="Genomic_DNA"/>
</dbReference>
<evidence type="ECO:0000313" key="2">
    <source>
        <dbReference type="Proteomes" id="UP000032811"/>
    </source>
</evidence>
<dbReference type="RefSeq" id="WP_021125778.1">
    <property type="nucleotide sequence ID" value="NZ_CDNJ01000003.1"/>
</dbReference>
<dbReference type="GeneID" id="97537962"/>